<dbReference type="EMBL" id="CAJNDS010002731">
    <property type="protein sequence ID" value="CAE7576224.1"/>
    <property type="molecule type" value="Genomic_DNA"/>
</dbReference>
<accession>A0A812UPS5</accession>
<dbReference type="Proteomes" id="UP000604046">
    <property type="component" value="Unassembled WGS sequence"/>
</dbReference>
<name>A0A812UPS5_9DINO</name>
<comment type="caution">
    <text evidence="1">The sequence shown here is derived from an EMBL/GenBank/DDBJ whole genome shotgun (WGS) entry which is preliminary data.</text>
</comment>
<dbReference type="OrthoDB" id="418461at2759"/>
<reference evidence="1" key="1">
    <citation type="submission" date="2021-02" db="EMBL/GenBank/DDBJ databases">
        <authorList>
            <person name="Dougan E. K."/>
            <person name="Rhodes N."/>
            <person name="Thang M."/>
            <person name="Chan C."/>
        </authorList>
    </citation>
    <scope>NUCLEOTIDE SEQUENCE</scope>
</reference>
<organism evidence="1 2">
    <name type="scientific">Symbiodinium natans</name>
    <dbReference type="NCBI Taxonomy" id="878477"/>
    <lineage>
        <taxon>Eukaryota</taxon>
        <taxon>Sar</taxon>
        <taxon>Alveolata</taxon>
        <taxon>Dinophyceae</taxon>
        <taxon>Suessiales</taxon>
        <taxon>Symbiodiniaceae</taxon>
        <taxon>Symbiodinium</taxon>
    </lineage>
</organism>
<evidence type="ECO:0000313" key="2">
    <source>
        <dbReference type="Proteomes" id="UP000604046"/>
    </source>
</evidence>
<protein>
    <submittedName>
        <fullName evidence="1">Uncharacterized protein</fullName>
    </submittedName>
</protein>
<gene>
    <name evidence="1" type="ORF">SNAT2548_LOCUS32871</name>
</gene>
<keyword evidence="2" id="KW-1185">Reference proteome</keyword>
<evidence type="ECO:0000313" key="1">
    <source>
        <dbReference type="EMBL" id="CAE7576224.1"/>
    </source>
</evidence>
<dbReference type="AlphaFoldDB" id="A0A812UPS5"/>
<proteinExistence type="predicted"/>
<sequence>MARSATAAAVEKIVQKANEEARRLDETSVFVFKVQVDSVTFDGAQLSQTRGLRFAVASQKNQSPKSHEDRLFLTPSIKPIVEELQGEGRQQCSFSIRYEVDVVWEGDEKLVLSALEPGLFFSKHVASCDLPLALCYEQLVSAAKNCNPTEAEALPIELELESHKGFCGRCRIFVHCWKENLKAIGGRRALRSTFPEAPPAGGKEIYSEALRHKMKEIHDCHSLNEKLEKAQADLWLQGIKRLTEEGALDSKTLNLAQTCGLVSAERADILRQEKNTPPKLAARSGSFTAVERNCGTWLRLTTA</sequence>